<feature type="region of interest" description="Disordered" evidence="1">
    <location>
        <begin position="100"/>
        <end position="129"/>
    </location>
</feature>
<proteinExistence type="predicted"/>
<feature type="compositionally biased region" description="Basic and acidic residues" evidence="1">
    <location>
        <begin position="1"/>
        <end position="12"/>
    </location>
</feature>
<keyword evidence="4" id="KW-1185">Reference proteome</keyword>
<dbReference type="Proteomes" id="UP000277671">
    <property type="component" value="Unassembled WGS sequence"/>
</dbReference>
<dbReference type="Pfam" id="PF20530">
    <property type="entry name" value="DUF6745"/>
    <property type="match status" value="1"/>
</dbReference>
<feature type="compositionally biased region" description="Gly residues" evidence="1">
    <location>
        <begin position="100"/>
        <end position="110"/>
    </location>
</feature>
<dbReference type="InterPro" id="IPR046633">
    <property type="entry name" value="DUF6745"/>
</dbReference>
<accession>A0A495JEV7</accession>
<organism evidence="3 4">
    <name type="scientific">Micromonospora pisi</name>
    <dbReference type="NCBI Taxonomy" id="589240"/>
    <lineage>
        <taxon>Bacteria</taxon>
        <taxon>Bacillati</taxon>
        <taxon>Actinomycetota</taxon>
        <taxon>Actinomycetes</taxon>
        <taxon>Micromonosporales</taxon>
        <taxon>Micromonosporaceae</taxon>
        <taxon>Micromonospora</taxon>
    </lineage>
</organism>
<evidence type="ECO:0000313" key="3">
    <source>
        <dbReference type="EMBL" id="RKR87058.1"/>
    </source>
</evidence>
<evidence type="ECO:0000259" key="2">
    <source>
        <dbReference type="Pfam" id="PF20530"/>
    </source>
</evidence>
<feature type="domain" description="DUF6745" evidence="2">
    <location>
        <begin position="224"/>
        <end position="426"/>
    </location>
</feature>
<name>A0A495JEV7_9ACTN</name>
<evidence type="ECO:0000256" key="1">
    <source>
        <dbReference type="SAM" id="MobiDB-lite"/>
    </source>
</evidence>
<protein>
    <recommendedName>
        <fullName evidence="2">DUF6745 domain-containing protein</fullName>
    </recommendedName>
</protein>
<reference evidence="3 4" key="1">
    <citation type="submission" date="2018-10" db="EMBL/GenBank/DDBJ databases">
        <title>Sequencing the genomes of 1000 actinobacteria strains.</title>
        <authorList>
            <person name="Klenk H.-P."/>
        </authorList>
    </citation>
    <scope>NUCLEOTIDE SEQUENCE [LARGE SCALE GENOMIC DNA]</scope>
    <source>
        <strain evidence="3 4">DSM 45175</strain>
    </source>
</reference>
<dbReference type="EMBL" id="RBKT01000001">
    <property type="protein sequence ID" value="RKR87058.1"/>
    <property type="molecule type" value="Genomic_DNA"/>
</dbReference>
<feature type="compositionally biased region" description="Pro residues" evidence="1">
    <location>
        <begin position="111"/>
        <end position="121"/>
    </location>
</feature>
<dbReference type="AlphaFoldDB" id="A0A495JEV7"/>
<sequence>MTTETPSDHVDPGLRTPHSPEAAGPPDDRSAAALARTADTWLARGLATDPADRATAEAAVRQAYAGAGLATPETIIWLGSPYAGALAAALLTDTTSGAAGPGGFGAAGPGGPSPATSPPGGDPDKSPTGRALAEVTAAIRAQGHEPHRVVTGRSVRARLRTAPWAEARADAVTRLGPAGWAAHWAAGGQRTWHLLNERLVTPLRTRLTDELTREMPAPLVGRARTALLDVVFGQHDAAWLSAFDNDPRVAGLAGVADAAGWWWPYERVVIMTERPVRVERDNLGRLHHGDGPALVYPDGFGLHAWRGMPIPADVAAELPRLTVERIRAERNAEVRRVMLEHFGYDRYLRESKARAIHRDAYGVLWRIELPQDEPLVMVEVVNATPEPDGTSRTYWLRVPPQTRTARAGVAWTFGLTEQEYAPLVQT</sequence>
<dbReference type="RefSeq" id="WP_246016858.1">
    <property type="nucleotide sequence ID" value="NZ_RBKT01000001.1"/>
</dbReference>
<feature type="region of interest" description="Disordered" evidence="1">
    <location>
        <begin position="1"/>
        <end position="31"/>
    </location>
</feature>
<comment type="caution">
    <text evidence="3">The sequence shown here is derived from an EMBL/GenBank/DDBJ whole genome shotgun (WGS) entry which is preliminary data.</text>
</comment>
<gene>
    <name evidence="3" type="ORF">BDK92_1330</name>
</gene>
<evidence type="ECO:0000313" key="4">
    <source>
        <dbReference type="Proteomes" id="UP000277671"/>
    </source>
</evidence>